<keyword evidence="2" id="KW-0274">FAD</keyword>
<keyword evidence="1" id="KW-0285">Flavoprotein</keyword>
<evidence type="ECO:0000256" key="4">
    <source>
        <dbReference type="ARBA" id="ARBA00023033"/>
    </source>
</evidence>
<dbReference type="GO" id="GO:0071949">
    <property type="term" value="F:FAD binding"/>
    <property type="evidence" value="ECO:0007669"/>
    <property type="project" value="InterPro"/>
</dbReference>
<accession>A0AAJ0NHJ1</accession>
<dbReference type="EMBL" id="LAIU01000002">
    <property type="protein sequence ID" value="KKB25740.1"/>
    <property type="molecule type" value="Genomic_DNA"/>
</dbReference>
<keyword evidence="5" id="KW-0175">Coiled coil</keyword>
<sequence>MTTMTNKKIGIIGGGPGGLMLGLLLQNQGLDVHIYEKADRNVNLSRGGSLDIHHDTGQLPLAEAGLLDEFKALARFEGEDTKIVDKQGHIYFEEDAEGEGGRPEIDRGELCDLIQNKIEPERIHYGYKFESMDTLEDGKVKVHFHHSDNFNQIEQQETEVFDLVIGSDGAFSKVRPFLADTDIIYTGVSFIELSVPDVHTQYPDLAEYNKNGKMMGLGGDQLILGQLNGDGRIVVYVAYELDRDQLDEYKALDNEALKARILEEFQDWDEELLKYIKYADDNIMFRRIYRLPIGFEWQHQSNVTLIGDAAHLMSPFAGEGVNMALYDAYMLAHAIANHSNQTEQIDFDKALAEYEKNMYESSKERAKESQENLETFFREDAPEVMANFFIEGQKMLEAQNQQSNQ</sequence>
<dbReference type="PANTHER" id="PTHR46972">
    <property type="entry name" value="MONOOXYGENASE ASQM-RELATED"/>
    <property type="match status" value="1"/>
</dbReference>
<name>A0AAJ0NHJ1_STACA</name>
<evidence type="ECO:0000256" key="3">
    <source>
        <dbReference type="ARBA" id="ARBA00023002"/>
    </source>
</evidence>
<feature type="coiled-coil region" evidence="5">
    <location>
        <begin position="351"/>
        <end position="379"/>
    </location>
</feature>
<evidence type="ECO:0000259" key="6">
    <source>
        <dbReference type="Pfam" id="PF01494"/>
    </source>
</evidence>
<dbReference type="Proteomes" id="UP000033530">
    <property type="component" value="Unassembled WGS sequence"/>
</dbReference>
<gene>
    <name evidence="7" type="ORF">VV61_03925</name>
</gene>
<comment type="caution">
    <text evidence="7">The sequence shown here is derived from an EMBL/GenBank/DDBJ whole genome shotgun (WGS) entry which is preliminary data.</text>
</comment>
<dbReference type="Pfam" id="PF01494">
    <property type="entry name" value="FAD_binding_3"/>
    <property type="match status" value="1"/>
</dbReference>
<evidence type="ECO:0000313" key="7">
    <source>
        <dbReference type="EMBL" id="KKB25740.1"/>
    </source>
</evidence>
<evidence type="ECO:0000313" key="8">
    <source>
        <dbReference type="Proteomes" id="UP000033530"/>
    </source>
</evidence>
<feature type="domain" description="FAD-binding" evidence="6">
    <location>
        <begin position="9"/>
        <end position="340"/>
    </location>
</feature>
<dbReference type="Gene3D" id="3.50.50.60">
    <property type="entry name" value="FAD/NAD(P)-binding domain"/>
    <property type="match status" value="1"/>
</dbReference>
<proteinExistence type="predicted"/>
<keyword evidence="4" id="KW-0503">Monooxygenase</keyword>
<dbReference type="InterPro" id="IPR002938">
    <property type="entry name" value="FAD-bd"/>
</dbReference>
<dbReference type="InterPro" id="IPR036188">
    <property type="entry name" value="FAD/NAD-bd_sf"/>
</dbReference>
<evidence type="ECO:0000256" key="5">
    <source>
        <dbReference type="SAM" id="Coils"/>
    </source>
</evidence>
<protein>
    <submittedName>
        <fullName evidence="7">Tetracycline resistance protein</fullName>
    </submittedName>
</protein>
<dbReference type="GO" id="GO:0004497">
    <property type="term" value="F:monooxygenase activity"/>
    <property type="evidence" value="ECO:0007669"/>
    <property type="project" value="UniProtKB-KW"/>
</dbReference>
<dbReference type="AlphaFoldDB" id="A0AAJ0NHJ1"/>
<dbReference type="PANTHER" id="PTHR46972:SF1">
    <property type="entry name" value="FAD DEPENDENT OXIDOREDUCTASE DOMAIN-CONTAINING PROTEIN"/>
    <property type="match status" value="1"/>
</dbReference>
<dbReference type="PRINTS" id="PR00420">
    <property type="entry name" value="RNGMNOXGNASE"/>
</dbReference>
<evidence type="ECO:0000256" key="2">
    <source>
        <dbReference type="ARBA" id="ARBA00022827"/>
    </source>
</evidence>
<dbReference type="SUPFAM" id="SSF51905">
    <property type="entry name" value="FAD/NAD(P)-binding domain"/>
    <property type="match status" value="1"/>
</dbReference>
<organism evidence="7 8">
    <name type="scientific">Staphylococcus carnosus</name>
    <dbReference type="NCBI Taxonomy" id="1281"/>
    <lineage>
        <taxon>Bacteria</taxon>
        <taxon>Bacillati</taxon>
        <taxon>Bacillota</taxon>
        <taxon>Bacilli</taxon>
        <taxon>Bacillales</taxon>
        <taxon>Staphylococcaceae</taxon>
        <taxon>Staphylococcus</taxon>
    </lineage>
</organism>
<keyword evidence="3" id="KW-0560">Oxidoreductase</keyword>
<dbReference type="RefSeq" id="WP_046099575.1">
    <property type="nucleotide sequence ID" value="NZ_CP015552.1"/>
</dbReference>
<reference evidence="7 8" key="1">
    <citation type="submission" date="2015-03" db="EMBL/GenBank/DDBJ databases">
        <title>Draft Genome Sequence of S. carnosus subsp. utilis LTH 7013, Isolated from South Tirolean Ham.</title>
        <authorList>
            <person name="Mueller A."/>
            <person name="Huptas C."/>
            <person name="Wenning M."/>
            <person name="Weiss A."/>
            <person name="Schmidt H."/>
        </authorList>
    </citation>
    <scope>NUCLEOTIDE SEQUENCE [LARGE SCALE GENOMIC DNA]</scope>
    <source>
        <strain evidence="7 8">LTH7013</strain>
    </source>
</reference>
<evidence type="ECO:0000256" key="1">
    <source>
        <dbReference type="ARBA" id="ARBA00022630"/>
    </source>
</evidence>